<dbReference type="InterPro" id="IPR010982">
    <property type="entry name" value="Lambda_DNA-bd_dom_sf"/>
</dbReference>
<dbReference type="OrthoDB" id="73827at2"/>
<dbReference type="CDD" id="cd00093">
    <property type="entry name" value="HTH_XRE"/>
    <property type="match status" value="1"/>
</dbReference>
<protein>
    <submittedName>
        <fullName evidence="3">XRE family transcriptional regulator</fullName>
    </submittedName>
</protein>
<dbReference type="Pfam" id="PF01381">
    <property type="entry name" value="HTH_3"/>
    <property type="match status" value="1"/>
</dbReference>
<dbReference type="AlphaFoldDB" id="A0A543F136"/>
<proteinExistence type="predicted"/>
<dbReference type="PANTHER" id="PTHR46797:SF10">
    <property type="entry name" value="BLR1115 PROTEIN"/>
    <property type="match status" value="1"/>
</dbReference>
<keyword evidence="1" id="KW-0238">DNA-binding</keyword>
<sequence>MSQILDDTFDVGSAVRDARERRGWSGSDLATASGVSRAMIDRIERGASSPTAALLGKLAGALGLSISSLLSRATTPESGLLREGDRAGWTDPATGYRRRQVAAAPAFPVDVTEVTLPPRARVTYPAATYAFSRHLIWVADGVLTFHEGDRVHRLSAGDRLILGRPAECTYENADDEECTYVVVVAPA</sequence>
<dbReference type="CDD" id="cd02209">
    <property type="entry name" value="cupin_XRE_C"/>
    <property type="match status" value="1"/>
</dbReference>
<dbReference type="InterPro" id="IPR050807">
    <property type="entry name" value="TransReg_Diox_bact_type"/>
</dbReference>
<comment type="caution">
    <text evidence="3">The sequence shown here is derived from an EMBL/GenBank/DDBJ whole genome shotgun (WGS) entry which is preliminary data.</text>
</comment>
<dbReference type="InterPro" id="IPR001387">
    <property type="entry name" value="Cro/C1-type_HTH"/>
</dbReference>
<dbReference type="PROSITE" id="PS50943">
    <property type="entry name" value="HTH_CROC1"/>
    <property type="match status" value="1"/>
</dbReference>
<dbReference type="Gene3D" id="1.10.260.40">
    <property type="entry name" value="lambda repressor-like DNA-binding domains"/>
    <property type="match status" value="1"/>
</dbReference>
<dbReference type="SUPFAM" id="SSF51182">
    <property type="entry name" value="RmlC-like cupins"/>
    <property type="match status" value="1"/>
</dbReference>
<dbReference type="GO" id="GO:0005829">
    <property type="term" value="C:cytosol"/>
    <property type="evidence" value="ECO:0007669"/>
    <property type="project" value="TreeGrafter"/>
</dbReference>
<dbReference type="SUPFAM" id="SSF47413">
    <property type="entry name" value="lambda repressor-like DNA-binding domains"/>
    <property type="match status" value="1"/>
</dbReference>
<gene>
    <name evidence="3" type="ORF">FB391_1548</name>
</gene>
<dbReference type="Proteomes" id="UP000320235">
    <property type="component" value="Unassembled WGS sequence"/>
</dbReference>
<dbReference type="Gene3D" id="2.60.120.10">
    <property type="entry name" value="Jelly Rolls"/>
    <property type="match status" value="1"/>
</dbReference>
<dbReference type="PANTHER" id="PTHR46797">
    <property type="entry name" value="HTH-TYPE TRANSCRIPTIONAL REGULATOR"/>
    <property type="match status" value="1"/>
</dbReference>
<reference evidence="3 4" key="1">
    <citation type="submission" date="2019-06" db="EMBL/GenBank/DDBJ databases">
        <title>Sequencing the genomes of 1000 actinobacteria strains.</title>
        <authorList>
            <person name="Klenk H.-P."/>
        </authorList>
    </citation>
    <scope>NUCLEOTIDE SEQUENCE [LARGE SCALE GENOMIC DNA]</scope>
    <source>
        <strain evidence="3 4">DSM 105492</strain>
    </source>
</reference>
<keyword evidence="4" id="KW-1185">Reference proteome</keyword>
<dbReference type="RefSeq" id="WP_141893872.1">
    <property type="nucleotide sequence ID" value="NZ_BAABLH010000004.1"/>
</dbReference>
<dbReference type="GO" id="GO:0003677">
    <property type="term" value="F:DNA binding"/>
    <property type="evidence" value="ECO:0007669"/>
    <property type="project" value="UniProtKB-KW"/>
</dbReference>
<evidence type="ECO:0000313" key="3">
    <source>
        <dbReference type="EMBL" id="TQM27529.1"/>
    </source>
</evidence>
<organism evidence="3 4">
    <name type="scientific">Microbacterium kyungheense</name>
    <dbReference type="NCBI Taxonomy" id="1263636"/>
    <lineage>
        <taxon>Bacteria</taxon>
        <taxon>Bacillati</taxon>
        <taxon>Actinomycetota</taxon>
        <taxon>Actinomycetes</taxon>
        <taxon>Micrococcales</taxon>
        <taxon>Microbacteriaceae</taxon>
        <taxon>Microbacterium</taxon>
    </lineage>
</organism>
<dbReference type="InterPro" id="IPR011051">
    <property type="entry name" value="RmlC_Cupin_sf"/>
</dbReference>
<dbReference type="InterPro" id="IPR014710">
    <property type="entry name" value="RmlC-like_jellyroll"/>
</dbReference>
<evidence type="ECO:0000256" key="1">
    <source>
        <dbReference type="ARBA" id="ARBA00023125"/>
    </source>
</evidence>
<accession>A0A543F136</accession>
<dbReference type="SMART" id="SM00530">
    <property type="entry name" value="HTH_XRE"/>
    <property type="match status" value="1"/>
</dbReference>
<evidence type="ECO:0000259" key="2">
    <source>
        <dbReference type="PROSITE" id="PS50943"/>
    </source>
</evidence>
<dbReference type="GO" id="GO:0003700">
    <property type="term" value="F:DNA-binding transcription factor activity"/>
    <property type="evidence" value="ECO:0007669"/>
    <property type="project" value="TreeGrafter"/>
</dbReference>
<dbReference type="EMBL" id="VFPE01000002">
    <property type="protein sequence ID" value="TQM27529.1"/>
    <property type="molecule type" value="Genomic_DNA"/>
</dbReference>
<evidence type="ECO:0000313" key="4">
    <source>
        <dbReference type="Proteomes" id="UP000320235"/>
    </source>
</evidence>
<feature type="domain" description="HTH cro/C1-type" evidence="2">
    <location>
        <begin position="15"/>
        <end position="69"/>
    </location>
</feature>
<name>A0A543F136_9MICO</name>